<dbReference type="EMBL" id="CAMXCT030005079">
    <property type="protein sequence ID" value="CAL4798628.1"/>
    <property type="molecule type" value="Genomic_DNA"/>
</dbReference>
<keyword evidence="8" id="KW-1185">Reference proteome</keyword>
<evidence type="ECO:0000259" key="4">
    <source>
        <dbReference type="PROSITE" id="PS50076"/>
    </source>
</evidence>
<dbReference type="PROSITE" id="PS50076">
    <property type="entry name" value="DNAJ_2"/>
    <property type="match status" value="1"/>
</dbReference>
<dbReference type="Proteomes" id="UP001152797">
    <property type="component" value="Unassembled WGS sequence"/>
</dbReference>
<dbReference type="CDD" id="cd06257">
    <property type="entry name" value="DnaJ"/>
    <property type="match status" value="1"/>
</dbReference>
<feature type="domain" description="J" evidence="4">
    <location>
        <begin position="57"/>
        <end position="124"/>
    </location>
</feature>
<accession>A0A9P1DJH9</accession>
<feature type="compositionally biased region" description="Basic and acidic residues" evidence="2">
    <location>
        <begin position="127"/>
        <end position="144"/>
    </location>
</feature>
<reference evidence="5" key="1">
    <citation type="submission" date="2022-10" db="EMBL/GenBank/DDBJ databases">
        <authorList>
            <person name="Chen Y."/>
            <person name="Dougan E. K."/>
            <person name="Chan C."/>
            <person name="Rhodes N."/>
            <person name="Thang M."/>
        </authorList>
    </citation>
    <scope>NUCLEOTIDE SEQUENCE</scope>
</reference>
<dbReference type="Gene3D" id="1.10.287.110">
    <property type="entry name" value="DnaJ domain"/>
    <property type="match status" value="1"/>
</dbReference>
<proteinExistence type="predicted"/>
<protein>
    <submittedName>
        <fullName evidence="7">Uncharacterized protein CXorf40-like</fullName>
    </submittedName>
</protein>
<evidence type="ECO:0000313" key="8">
    <source>
        <dbReference type="Proteomes" id="UP001152797"/>
    </source>
</evidence>
<dbReference type="SUPFAM" id="SSF46565">
    <property type="entry name" value="Chaperone J-domain"/>
    <property type="match status" value="1"/>
</dbReference>
<dbReference type="InterPro" id="IPR036869">
    <property type="entry name" value="J_dom_sf"/>
</dbReference>
<dbReference type="EMBL" id="CAMXCT010005079">
    <property type="protein sequence ID" value="CAI4011316.1"/>
    <property type="molecule type" value="Genomic_DNA"/>
</dbReference>
<feature type="signal peptide" evidence="3">
    <location>
        <begin position="1"/>
        <end position="19"/>
    </location>
</feature>
<feature type="chain" id="PRO_5043271572" evidence="3">
    <location>
        <begin position="20"/>
        <end position="330"/>
    </location>
</feature>
<evidence type="ECO:0000313" key="6">
    <source>
        <dbReference type="EMBL" id="CAL1164691.1"/>
    </source>
</evidence>
<dbReference type="InterPro" id="IPR001623">
    <property type="entry name" value="DnaJ_domain"/>
</dbReference>
<organism evidence="5">
    <name type="scientific">Cladocopium goreaui</name>
    <dbReference type="NCBI Taxonomy" id="2562237"/>
    <lineage>
        <taxon>Eukaryota</taxon>
        <taxon>Sar</taxon>
        <taxon>Alveolata</taxon>
        <taxon>Dinophyceae</taxon>
        <taxon>Suessiales</taxon>
        <taxon>Symbiodiniaceae</taxon>
        <taxon>Cladocopium</taxon>
    </lineage>
</organism>
<name>A0A9P1DJH9_9DINO</name>
<keyword evidence="1" id="KW-0175">Coiled coil</keyword>
<dbReference type="AlphaFoldDB" id="A0A9P1DJH9"/>
<dbReference type="Pfam" id="PF00226">
    <property type="entry name" value="DnaJ"/>
    <property type="match status" value="1"/>
</dbReference>
<evidence type="ECO:0000256" key="1">
    <source>
        <dbReference type="SAM" id="Coils"/>
    </source>
</evidence>
<feature type="coiled-coil region" evidence="1">
    <location>
        <begin position="256"/>
        <end position="283"/>
    </location>
</feature>
<sequence length="330" mass="37942">MRSKLSRCAPLLVVLAVLGRPWPAWLSVAQRTHRIARLQRMSRRAETVSIPRSEKLRALQVLGLDATDPAMAEVKKAFRRKVARLHPDLKGGSESAEFRKVLDAYALLSGRRPSTSAESADPFTGFDLRRSTRGKTEAEREAEFQRPGNWRWDQNAGYNPGDLEEVWAEIGYNPYTGEYRELPEHDFEETDWMPEPEPVRTPRSKTQRRSSRFGIARASDIPEPLPLAQIFGYLLVAAVSLFFVLAPEQLLPEEEREKRLEELEEKERVRLEQQEERAALEILWRQRLQKWQREEMQGLSEFEPVDELAMLDSATGETGSLFAPDDNQKS</sequence>
<dbReference type="OrthoDB" id="10250354at2759"/>
<dbReference type="EMBL" id="CAMXCT020005079">
    <property type="protein sequence ID" value="CAL1164691.1"/>
    <property type="molecule type" value="Genomic_DNA"/>
</dbReference>
<reference evidence="6" key="2">
    <citation type="submission" date="2024-04" db="EMBL/GenBank/DDBJ databases">
        <authorList>
            <person name="Chen Y."/>
            <person name="Shah S."/>
            <person name="Dougan E. K."/>
            <person name="Thang M."/>
            <person name="Chan C."/>
        </authorList>
    </citation>
    <scope>NUCLEOTIDE SEQUENCE [LARGE SCALE GENOMIC DNA]</scope>
</reference>
<comment type="caution">
    <text evidence="5">The sequence shown here is derived from an EMBL/GenBank/DDBJ whole genome shotgun (WGS) entry which is preliminary data.</text>
</comment>
<keyword evidence="3" id="KW-0732">Signal</keyword>
<evidence type="ECO:0000256" key="2">
    <source>
        <dbReference type="SAM" id="MobiDB-lite"/>
    </source>
</evidence>
<evidence type="ECO:0000313" key="5">
    <source>
        <dbReference type="EMBL" id="CAI4011316.1"/>
    </source>
</evidence>
<feature type="region of interest" description="Disordered" evidence="2">
    <location>
        <begin position="113"/>
        <end position="146"/>
    </location>
</feature>
<evidence type="ECO:0000313" key="7">
    <source>
        <dbReference type="EMBL" id="CAL4798628.1"/>
    </source>
</evidence>
<dbReference type="SMART" id="SM00271">
    <property type="entry name" value="DnaJ"/>
    <property type="match status" value="1"/>
</dbReference>
<gene>
    <name evidence="5" type="ORF">C1SCF055_LOCUS36494</name>
</gene>
<feature type="region of interest" description="Disordered" evidence="2">
    <location>
        <begin position="190"/>
        <end position="210"/>
    </location>
</feature>
<evidence type="ECO:0000256" key="3">
    <source>
        <dbReference type="SAM" id="SignalP"/>
    </source>
</evidence>